<evidence type="ECO:0000259" key="2">
    <source>
        <dbReference type="SMART" id="SM00047"/>
    </source>
</evidence>
<dbReference type="Proteomes" id="UP000070174">
    <property type="component" value="Unassembled WGS sequence"/>
</dbReference>
<protein>
    <submittedName>
        <fullName evidence="3">Exo-glucosaminidase LytG family protein</fullName>
    </submittedName>
</protein>
<dbReference type="InterPro" id="IPR051056">
    <property type="entry name" value="Glycosyl_Hydrolase_73"/>
</dbReference>
<evidence type="ECO:0000313" key="4">
    <source>
        <dbReference type="Proteomes" id="UP000070174"/>
    </source>
</evidence>
<sequence>MKAKKLGCGCLVIFLAFLGIVFFMGLLISSASEKRAQEELNYRQAYIAETEKLAVRVAKKYDLLPSVMIAQSILESNWGRSELSQEYNNYFGIKAVKKDDGIAFETEEYVEGQSGRYMENFKKYSSKKESFDHYGKLLSTAKRYKKVKTAKNYKEAAQFIKEGGYATDPAYAEKIISVIEKYGLEKYDEV</sequence>
<keyword evidence="1" id="KW-0378">Hydrolase</keyword>
<dbReference type="Pfam" id="PF01832">
    <property type="entry name" value="Glucosaminidase"/>
    <property type="match status" value="1"/>
</dbReference>
<dbReference type="AlphaFoldDB" id="A0A133PQG8"/>
<proteinExistence type="predicted"/>
<reference evidence="3 4" key="1">
    <citation type="submission" date="2016-01" db="EMBL/GenBank/DDBJ databases">
        <authorList>
            <person name="Oliw E.H."/>
        </authorList>
    </citation>
    <scope>NUCLEOTIDE SEQUENCE [LARGE SCALE GENOMIC DNA]</scope>
    <source>
        <strain evidence="3 4">CMW7756A</strain>
    </source>
</reference>
<evidence type="ECO:0000256" key="1">
    <source>
        <dbReference type="ARBA" id="ARBA00022801"/>
    </source>
</evidence>
<dbReference type="SMART" id="SM00047">
    <property type="entry name" value="LYZ2"/>
    <property type="match status" value="1"/>
</dbReference>
<accession>A0A133PQG8</accession>
<feature type="domain" description="Mannosyl-glycoprotein endo-beta-N-acetylglucosamidase-like" evidence="2">
    <location>
        <begin position="35"/>
        <end position="188"/>
    </location>
</feature>
<organism evidence="3">
    <name type="scientific">Peptoniphilus harei</name>
    <dbReference type="NCBI Taxonomy" id="54005"/>
    <lineage>
        <taxon>Bacteria</taxon>
        <taxon>Bacillati</taxon>
        <taxon>Bacillota</taxon>
        <taxon>Tissierellia</taxon>
        <taxon>Tissierellales</taxon>
        <taxon>Peptoniphilaceae</taxon>
        <taxon>Peptoniphilus</taxon>
    </lineage>
</organism>
<comment type="caution">
    <text evidence="3">The sequence shown here is derived from an EMBL/GenBank/DDBJ whole genome shotgun (WGS) entry which is preliminary data.</text>
</comment>
<gene>
    <name evidence="3" type="ORF">HMPREF3229_00743</name>
</gene>
<dbReference type="PANTHER" id="PTHR33308">
    <property type="entry name" value="PEPTIDOGLYCAN HYDROLASE FLGJ"/>
    <property type="match status" value="1"/>
</dbReference>
<dbReference type="RefSeq" id="WP_060799949.1">
    <property type="nucleotide sequence ID" value="NZ_KQ957096.1"/>
</dbReference>
<dbReference type="EMBL" id="LRQE01000023">
    <property type="protein sequence ID" value="KXA30877.1"/>
    <property type="molecule type" value="Genomic_DNA"/>
</dbReference>
<dbReference type="Gene3D" id="1.10.530.10">
    <property type="match status" value="1"/>
</dbReference>
<dbReference type="InterPro" id="IPR002901">
    <property type="entry name" value="MGlyc_endo_b_GlcNAc-like_dom"/>
</dbReference>
<evidence type="ECO:0000313" key="3">
    <source>
        <dbReference type="EMBL" id="KXA30877.1"/>
    </source>
</evidence>
<dbReference type="PANTHER" id="PTHR33308:SF9">
    <property type="entry name" value="PEPTIDOGLYCAN HYDROLASE FLGJ"/>
    <property type="match status" value="1"/>
</dbReference>
<dbReference type="Gene3D" id="4.10.80.30">
    <property type="entry name" value="DNA polymerase, domain 6"/>
    <property type="match status" value="1"/>
</dbReference>
<dbReference type="GO" id="GO:0004040">
    <property type="term" value="F:amidase activity"/>
    <property type="evidence" value="ECO:0007669"/>
    <property type="project" value="InterPro"/>
</dbReference>
<name>A0A133PQG8_9FIRM</name>
<dbReference type="PATRIC" id="fig|54005.3.peg.731"/>